<evidence type="ECO:0000313" key="3">
    <source>
        <dbReference type="EMBL" id="SFM65295.1"/>
    </source>
</evidence>
<dbReference type="InterPro" id="IPR032698">
    <property type="entry name" value="SirB1_N"/>
</dbReference>
<comment type="similarity">
    <text evidence="1">Belongs to the UPF0162 family.</text>
</comment>
<evidence type="ECO:0000313" key="4">
    <source>
        <dbReference type="Proteomes" id="UP000199614"/>
    </source>
</evidence>
<dbReference type="Proteomes" id="UP000199614">
    <property type="component" value="Unassembled WGS sequence"/>
</dbReference>
<reference evidence="3 4" key="1">
    <citation type="submission" date="2016-10" db="EMBL/GenBank/DDBJ databases">
        <authorList>
            <person name="de Groot N.N."/>
        </authorList>
    </citation>
    <scope>NUCLEOTIDE SEQUENCE [LARGE SCALE GENOMIC DNA]</scope>
    <source>
        <strain evidence="3 4">CGMCC 4.1877</strain>
    </source>
</reference>
<dbReference type="EMBL" id="FOUY01000001">
    <property type="protein sequence ID" value="SFM65295.1"/>
    <property type="molecule type" value="Genomic_DNA"/>
</dbReference>
<dbReference type="STRING" id="260086.SAMN05216207_1001504"/>
<dbReference type="PANTHER" id="PTHR31350:SF21">
    <property type="entry name" value="F-BOX ONLY PROTEIN 21"/>
    <property type="match status" value="1"/>
</dbReference>
<dbReference type="AlphaFoldDB" id="A0A1I4SLJ0"/>
<gene>
    <name evidence="3" type="ORF">SAMN05216207_1001504</name>
</gene>
<accession>A0A1I4SLJ0</accession>
<protein>
    <submittedName>
        <fullName evidence="3">Regulator of sirC expression, contains transglutaminase-like and TPR domains</fullName>
    </submittedName>
</protein>
<keyword evidence="4" id="KW-1185">Reference proteome</keyword>
<feature type="domain" description="Protein SirB1 N-terminal" evidence="2">
    <location>
        <begin position="46"/>
        <end position="189"/>
    </location>
</feature>
<dbReference type="Pfam" id="PF13369">
    <property type="entry name" value="Transglut_core2"/>
    <property type="match status" value="1"/>
</dbReference>
<dbReference type="OrthoDB" id="232498at2"/>
<name>A0A1I4SLJ0_PSUAM</name>
<proteinExistence type="inferred from homology"/>
<evidence type="ECO:0000256" key="1">
    <source>
        <dbReference type="ARBA" id="ARBA00007100"/>
    </source>
</evidence>
<dbReference type="RefSeq" id="WP_143105228.1">
    <property type="nucleotide sequence ID" value="NZ_FOUY01000001.1"/>
</dbReference>
<organism evidence="3 4">
    <name type="scientific">Pseudonocardia ammonioxydans</name>
    <dbReference type="NCBI Taxonomy" id="260086"/>
    <lineage>
        <taxon>Bacteria</taxon>
        <taxon>Bacillati</taxon>
        <taxon>Actinomycetota</taxon>
        <taxon>Actinomycetes</taxon>
        <taxon>Pseudonocardiales</taxon>
        <taxon>Pseudonocardiaceae</taxon>
        <taxon>Pseudonocardia</taxon>
    </lineage>
</organism>
<evidence type="ECO:0000259" key="2">
    <source>
        <dbReference type="Pfam" id="PF13369"/>
    </source>
</evidence>
<sequence>MSRPDRAADPVTRFLRLVTGPEPALDEGALAIAAGAEPDPEVAAESARRARATLDELAEGVTGLESLLHRLFTEAGFTGNARTYGDPRNSLLPDVLERRTGIPITLSVVAIEVGRRAGVDLEGVGMPGHFLVRVPGTQRHLDVFDRGRRLDLAGCEALFRATTGAGPDVEFGAGMLPRTSTRQILARMLENLRASYGRSKDHAGLEWVLRMRLGLRHQGPELIRELGDVLAAQARWDEAARLMESWVEGPGRGSRSGTEVLDQVRIEARRHRAHLN</sequence>
<dbReference type="PANTHER" id="PTHR31350">
    <property type="entry name" value="SI:DKEY-261L7.2"/>
    <property type="match status" value="1"/>
</dbReference>